<comment type="caution">
    <text evidence="2">The sequence shown here is derived from an EMBL/GenBank/DDBJ whole genome shotgun (WGS) entry which is preliminary data.</text>
</comment>
<dbReference type="AlphaFoldDB" id="A0AAN6QJX1"/>
<organism evidence="2 3">
    <name type="scientific">Canariomyces notabilis</name>
    <dbReference type="NCBI Taxonomy" id="2074819"/>
    <lineage>
        <taxon>Eukaryota</taxon>
        <taxon>Fungi</taxon>
        <taxon>Dikarya</taxon>
        <taxon>Ascomycota</taxon>
        <taxon>Pezizomycotina</taxon>
        <taxon>Sordariomycetes</taxon>
        <taxon>Sordariomycetidae</taxon>
        <taxon>Sordariales</taxon>
        <taxon>Chaetomiaceae</taxon>
        <taxon>Canariomyces</taxon>
    </lineage>
</organism>
<evidence type="ECO:0000313" key="3">
    <source>
        <dbReference type="Proteomes" id="UP001302812"/>
    </source>
</evidence>
<dbReference type="RefSeq" id="XP_064667524.1">
    <property type="nucleotide sequence ID" value="XM_064818020.1"/>
</dbReference>
<accession>A0AAN6QJX1</accession>
<reference evidence="2" key="2">
    <citation type="submission" date="2023-05" db="EMBL/GenBank/DDBJ databases">
        <authorList>
            <consortium name="Lawrence Berkeley National Laboratory"/>
            <person name="Steindorff A."/>
            <person name="Hensen N."/>
            <person name="Bonometti L."/>
            <person name="Westerberg I."/>
            <person name="Brannstrom I.O."/>
            <person name="Guillou S."/>
            <person name="Cros-Aarteil S."/>
            <person name="Calhoun S."/>
            <person name="Haridas S."/>
            <person name="Kuo A."/>
            <person name="Mondo S."/>
            <person name="Pangilinan J."/>
            <person name="Riley R."/>
            <person name="Labutti K."/>
            <person name="Andreopoulos B."/>
            <person name="Lipzen A."/>
            <person name="Chen C."/>
            <person name="Yanf M."/>
            <person name="Daum C."/>
            <person name="Ng V."/>
            <person name="Clum A."/>
            <person name="Ohm R."/>
            <person name="Martin F."/>
            <person name="Silar P."/>
            <person name="Natvig D."/>
            <person name="Lalanne C."/>
            <person name="Gautier V."/>
            <person name="Ament-Velasquez S.L."/>
            <person name="Kruys A."/>
            <person name="Hutchinson M.I."/>
            <person name="Powell A.J."/>
            <person name="Barry K."/>
            <person name="Miller A.N."/>
            <person name="Grigoriev I.V."/>
            <person name="Debuchy R."/>
            <person name="Gladieux P."/>
            <person name="Thoren M.H."/>
            <person name="Johannesson H."/>
        </authorList>
    </citation>
    <scope>NUCLEOTIDE SEQUENCE</scope>
    <source>
        <strain evidence="2">CBS 508.74</strain>
    </source>
</reference>
<evidence type="ECO:0000256" key="1">
    <source>
        <dbReference type="SAM" id="MobiDB-lite"/>
    </source>
</evidence>
<reference evidence="2" key="1">
    <citation type="journal article" date="2023" name="Mol. Phylogenet. Evol.">
        <title>Genome-scale phylogeny and comparative genomics of the fungal order Sordariales.</title>
        <authorList>
            <person name="Hensen N."/>
            <person name="Bonometti L."/>
            <person name="Westerberg I."/>
            <person name="Brannstrom I.O."/>
            <person name="Guillou S."/>
            <person name="Cros-Aarteil S."/>
            <person name="Calhoun S."/>
            <person name="Haridas S."/>
            <person name="Kuo A."/>
            <person name="Mondo S."/>
            <person name="Pangilinan J."/>
            <person name="Riley R."/>
            <person name="LaButti K."/>
            <person name="Andreopoulos B."/>
            <person name="Lipzen A."/>
            <person name="Chen C."/>
            <person name="Yan M."/>
            <person name="Daum C."/>
            <person name="Ng V."/>
            <person name="Clum A."/>
            <person name="Steindorff A."/>
            <person name="Ohm R.A."/>
            <person name="Martin F."/>
            <person name="Silar P."/>
            <person name="Natvig D.O."/>
            <person name="Lalanne C."/>
            <person name="Gautier V."/>
            <person name="Ament-Velasquez S.L."/>
            <person name="Kruys A."/>
            <person name="Hutchinson M.I."/>
            <person name="Powell A.J."/>
            <person name="Barry K."/>
            <person name="Miller A.N."/>
            <person name="Grigoriev I.V."/>
            <person name="Debuchy R."/>
            <person name="Gladieux P."/>
            <person name="Hiltunen Thoren M."/>
            <person name="Johannesson H."/>
        </authorList>
    </citation>
    <scope>NUCLEOTIDE SEQUENCE</scope>
    <source>
        <strain evidence="2">CBS 508.74</strain>
    </source>
</reference>
<proteinExistence type="predicted"/>
<keyword evidence="3" id="KW-1185">Reference proteome</keyword>
<dbReference type="Proteomes" id="UP001302812">
    <property type="component" value="Unassembled WGS sequence"/>
</dbReference>
<dbReference type="EMBL" id="MU853353">
    <property type="protein sequence ID" value="KAK4109954.1"/>
    <property type="molecule type" value="Genomic_DNA"/>
</dbReference>
<feature type="region of interest" description="Disordered" evidence="1">
    <location>
        <begin position="35"/>
        <end position="57"/>
    </location>
</feature>
<name>A0AAN6QJX1_9PEZI</name>
<evidence type="ECO:0000313" key="2">
    <source>
        <dbReference type="EMBL" id="KAK4109954.1"/>
    </source>
</evidence>
<dbReference type="GeneID" id="89942145"/>
<feature type="compositionally biased region" description="Polar residues" evidence="1">
    <location>
        <begin position="42"/>
        <end position="57"/>
    </location>
</feature>
<gene>
    <name evidence="2" type="ORF">N656DRAFT_800525</name>
</gene>
<protein>
    <submittedName>
        <fullName evidence="2">Uncharacterized protein</fullName>
    </submittedName>
</protein>
<sequence length="129" mass="14511">MPHSVKYDTATRGHDRRSVAPGVMFPRVASQLCRDERGQLDPSKSTQTGNAARQQSPMLKEWQDELDPRKLTINEALLFGHLTWYVGHEPPTRQDHLYDVNDRSARAEVRHAEGRLGGVATRLAGQRVG</sequence>